<dbReference type="InterPro" id="IPR045865">
    <property type="entry name" value="ACT-like_dom_sf"/>
</dbReference>
<evidence type="ECO:0000259" key="1">
    <source>
        <dbReference type="PROSITE" id="PS51671"/>
    </source>
</evidence>
<organism evidence="2 3">
    <name type="scientific">Acetobacterium wieringae</name>
    <dbReference type="NCBI Taxonomy" id="52694"/>
    <lineage>
        <taxon>Bacteria</taxon>
        <taxon>Bacillati</taxon>
        <taxon>Bacillota</taxon>
        <taxon>Clostridia</taxon>
        <taxon>Eubacteriales</taxon>
        <taxon>Eubacteriaceae</taxon>
        <taxon>Acetobacterium</taxon>
    </lineage>
</organism>
<accession>A0ABY6HI66</accession>
<evidence type="ECO:0000313" key="3">
    <source>
        <dbReference type="Proteomes" id="UP001163550"/>
    </source>
</evidence>
<dbReference type="Proteomes" id="UP001163550">
    <property type="component" value="Chromosome"/>
</dbReference>
<sequence length="152" mass="17201">MIKDYLIVNKKILPDYYSKVVEARILMESSQCKSVSDAVKKVGISRSTYYKYKDYIFTPSENYGRKFTLSFKLDDQPGILSNILNILRDHQTSIITIHQDIPINQAAIVIVTLDGKDLVLTIDELMALLEALDGVHGVHLIAMESGRRLTIN</sequence>
<gene>
    <name evidence="2" type="ORF">LNN31_01435</name>
</gene>
<dbReference type="EMBL" id="CP087994">
    <property type="protein sequence ID" value="UYO63139.1"/>
    <property type="molecule type" value="Genomic_DNA"/>
</dbReference>
<dbReference type="PROSITE" id="PS51671">
    <property type="entry name" value="ACT"/>
    <property type="match status" value="1"/>
</dbReference>
<dbReference type="InterPro" id="IPR002912">
    <property type="entry name" value="ACT_dom"/>
</dbReference>
<feature type="domain" description="ACT" evidence="1">
    <location>
        <begin position="68"/>
        <end position="143"/>
    </location>
</feature>
<dbReference type="SUPFAM" id="SSF55021">
    <property type="entry name" value="ACT-like"/>
    <property type="match status" value="1"/>
</dbReference>
<dbReference type="NCBIfam" id="NF003361">
    <property type="entry name" value="PRK04435.1"/>
    <property type="match status" value="1"/>
</dbReference>
<evidence type="ECO:0000313" key="2">
    <source>
        <dbReference type="EMBL" id="UYO63139.1"/>
    </source>
</evidence>
<dbReference type="RefSeq" id="WP_263992918.1">
    <property type="nucleotide sequence ID" value="NZ_CP087994.1"/>
</dbReference>
<dbReference type="InterPro" id="IPR008310">
    <property type="entry name" value="UPF0735_ACT_dom-cont"/>
</dbReference>
<dbReference type="Pfam" id="PF01842">
    <property type="entry name" value="ACT"/>
    <property type="match status" value="1"/>
</dbReference>
<name>A0ABY6HI66_9FIRM</name>
<keyword evidence="3" id="KW-1185">Reference proteome</keyword>
<protein>
    <submittedName>
        <fullName evidence="2">ACT domain-containing protein</fullName>
    </submittedName>
</protein>
<dbReference type="Gene3D" id="3.30.70.260">
    <property type="match status" value="1"/>
</dbReference>
<dbReference type="PIRSF" id="PIRSF025624">
    <property type="entry name" value="ACT_PheB"/>
    <property type="match status" value="1"/>
</dbReference>
<reference evidence="2" key="1">
    <citation type="submission" date="2021-11" db="EMBL/GenBank/DDBJ databases">
        <title>Isoprene-degrading acetogen.</title>
        <authorList>
            <person name="Yang Y."/>
            <person name="Jin H."/>
            <person name="Yan J."/>
        </authorList>
    </citation>
    <scope>NUCLEOTIDE SEQUENCE</scope>
    <source>
        <strain evidence="2">Berkeley</strain>
    </source>
</reference>
<proteinExistence type="predicted"/>